<evidence type="ECO:0000256" key="4">
    <source>
        <dbReference type="ARBA" id="ARBA00022519"/>
    </source>
</evidence>
<proteinExistence type="predicted"/>
<dbReference type="Pfam" id="PF00375">
    <property type="entry name" value="SDF"/>
    <property type="match status" value="1"/>
</dbReference>
<protein>
    <submittedName>
        <fullName evidence="10">Cation:dicarboxylase symporter family transporter</fullName>
    </submittedName>
</protein>
<name>A0A7Y8EJS0_9PSED</name>
<keyword evidence="3" id="KW-1003">Cell membrane</keyword>
<keyword evidence="8 9" id="KW-0472">Membrane</keyword>
<keyword evidence="7 9" id="KW-1133">Transmembrane helix</keyword>
<dbReference type="FunFam" id="1.10.3860.10:FF:000001">
    <property type="entry name" value="C4-dicarboxylate transport protein"/>
    <property type="match status" value="1"/>
</dbReference>
<dbReference type="PROSITE" id="PS00714">
    <property type="entry name" value="NA_DICARBOXYL_SYMP_2"/>
    <property type="match status" value="1"/>
</dbReference>
<dbReference type="EMBL" id="JACARG010000043">
    <property type="protein sequence ID" value="NWE15470.1"/>
    <property type="molecule type" value="Genomic_DNA"/>
</dbReference>
<feature type="transmembrane region" description="Helical" evidence="9">
    <location>
        <begin position="226"/>
        <end position="247"/>
    </location>
</feature>
<dbReference type="PANTHER" id="PTHR42865:SF7">
    <property type="entry name" value="PROTON_GLUTAMATE-ASPARTATE SYMPORTER"/>
    <property type="match status" value="1"/>
</dbReference>
<dbReference type="Proteomes" id="UP000531950">
    <property type="component" value="Unassembled WGS sequence"/>
</dbReference>
<keyword evidence="2" id="KW-0813">Transport</keyword>
<evidence type="ECO:0000256" key="6">
    <source>
        <dbReference type="ARBA" id="ARBA00022847"/>
    </source>
</evidence>
<feature type="transmembrane region" description="Helical" evidence="9">
    <location>
        <begin position="150"/>
        <end position="170"/>
    </location>
</feature>
<dbReference type="InterPro" id="IPR001991">
    <property type="entry name" value="Na-dicarboxylate_symporter"/>
</dbReference>
<evidence type="ECO:0000256" key="7">
    <source>
        <dbReference type="ARBA" id="ARBA00022989"/>
    </source>
</evidence>
<evidence type="ECO:0000256" key="8">
    <source>
        <dbReference type="ARBA" id="ARBA00023136"/>
    </source>
</evidence>
<dbReference type="GO" id="GO:0006835">
    <property type="term" value="P:dicarboxylic acid transport"/>
    <property type="evidence" value="ECO:0007669"/>
    <property type="project" value="TreeGrafter"/>
</dbReference>
<feature type="transmembrane region" description="Helical" evidence="9">
    <location>
        <begin position="267"/>
        <end position="284"/>
    </location>
</feature>
<feature type="transmembrane region" description="Helical" evidence="9">
    <location>
        <begin position="7"/>
        <end position="27"/>
    </location>
</feature>
<feature type="transmembrane region" description="Helical" evidence="9">
    <location>
        <begin position="47"/>
        <end position="72"/>
    </location>
</feature>
<comment type="caution">
    <text evidence="10">The sequence shown here is derived from an EMBL/GenBank/DDBJ whole genome shotgun (WGS) entry which is preliminary data.</text>
</comment>
<dbReference type="GO" id="GO:0015293">
    <property type="term" value="F:symporter activity"/>
    <property type="evidence" value="ECO:0007669"/>
    <property type="project" value="UniProtKB-KW"/>
</dbReference>
<organism evidence="10 11">
    <name type="scientific">Pseudomonas yamanorum</name>
    <dbReference type="NCBI Taxonomy" id="515393"/>
    <lineage>
        <taxon>Bacteria</taxon>
        <taxon>Pseudomonadati</taxon>
        <taxon>Pseudomonadota</taxon>
        <taxon>Gammaproteobacteria</taxon>
        <taxon>Pseudomonadales</taxon>
        <taxon>Pseudomonadaceae</taxon>
        <taxon>Pseudomonas</taxon>
    </lineage>
</organism>
<comment type="subcellular location">
    <subcellularLocation>
        <location evidence="1">Cell membrane</location>
        <topology evidence="1">Multi-pass membrane protein</topology>
    </subcellularLocation>
</comment>
<dbReference type="SUPFAM" id="SSF118215">
    <property type="entry name" value="Proton glutamate symport protein"/>
    <property type="match status" value="1"/>
</dbReference>
<dbReference type="PRINTS" id="PR00173">
    <property type="entry name" value="EDTRNSPORT"/>
</dbReference>
<keyword evidence="5 9" id="KW-0812">Transmembrane</keyword>
<dbReference type="PANTHER" id="PTHR42865">
    <property type="entry name" value="PROTON/GLUTAMATE-ASPARTATE SYMPORTER"/>
    <property type="match status" value="1"/>
</dbReference>
<dbReference type="PROSITE" id="PS00713">
    <property type="entry name" value="NA_DICARBOXYL_SYMP_1"/>
    <property type="match status" value="1"/>
</dbReference>
<dbReference type="InterPro" id="IPR018107">
    <property type="entry name" value="Na-dicarboxylate_symporter_CS"/>
</dbReference>
<evidence type="ECO:0000313" key="11">
    <source>
        <dbReference type="Proteomes" id="UP000531950"/>
    </source>
</evidence>
<feature type="transmembrane region" description="Helical" evidence="9">
    <location>
        <begin position="199"/>
        <end position="220"/>
    </location>
</feature>
<feature type="transmembrane region" description="Helical" evidence="9">
    <location>
        <begin position="314"/>
        <end position="333"/>
    </location>
</feature>
<feature type="transmembrane region" description="Helical" evidence="9">
    <location>
        <begin position="353"/>
        <end position="382"/>
    </location>
</feature>
<reference evidence="10 11" key="1">
    <citation type="submission" date="2020-04" db="EMBL/GenBank/DDBJ databases">
        <title>Molecular characterization of pseudomonads from Agaricus bisporus reveal novel blotch 2 pathogens in Western Europe.</title>
        <authorList>
            <person name="Taparia T."/>
            <person name="Krijger M."/>
            <person name="Haynes E."/>
            <person name="Elpinstone J.G."/>
            <person name="Noble R."/>
            <person name="Van Der Wolf J."/>
        </authorList>
    </citation>
    <scope>NUCLEOTIDE SEQUENCE [LARGE SCALE GENOMIC DNA]</scope>
    <source>
        <strain evidence="10 11">IPO3782</strain>
    </source>
</reference>
<evidence type="ECO:0000256" key="3">
    <source>
        <dbReference type="ARBA" id="ARBA00022475"/>
    </source>
</evidence>
<accession>A0A7Y8EJS0</accession>
<feature type="transmembrane region" description="Helical" evidence="9">
    <location>
        <begin position="84"/>
        <end position="106"/>
    </location>
</feature>
<dbReference type="AlphaFoldDB" id="A0A7Y8EJS0"/>
<dbReference type="RefSeq" id="WP_177079044.1">
    <property type="nucleotide sequence ID" value="NZ_JACARG010000043.1"/>
</dbReference>
<evidence type="ECO:0000256" key="1">
    <source>
        <dbReference type="ARBA" id="ARBA00004651"/>
    </source>
</evidence>
<keyword evidence="4" id="KW-0997">Cell inner membrane</keyword>
<sequence>MHKPRIALIWQILIGLLAGIAIGALLHRFPESRPWLVENLLQPAGDIFIKLMKMIVVPIVFSCMVVGIAGHGDGKSLGRIGVKSLSYFFCITTLAIIVGLVMGNLLKPGAGTELSSLQASAVTLPTSSAGGGHSLGQIIVGIIPDNVINAMAQGSLLSVLFFAVMFGLGVSRLPAERKDPVIALLRGVSEAMFKVTSMIMAYSPIGVFGMIAVTVANFGFSSLLPLAKLIMVSYVSIAFFVLVVLNLVARLCGINLFALMRHIKDELILAFSTASSAAVMPQLMKKLETYGVPPSLVSFVVPVGYSFNLDGASLFLGIGTLFVAQLYGIDLSIGDQALLVVTMVLTSKGAAGVPGFMFVILSATLASAGLPLEGIAFIAGVYRLMEMPTTALNVLGNALAPLVIAKWERREGAADTCGEGACSRWAAKRPQNLPPRST</sequence>
<gene>
    <name evidence="10" type="ORF">HX822_21265</name>
</gene>
<dbReference type="GO" id="GO:0005886">
    <property type="term" value="C:plasma membrane"/>
    <property type="evidence" value="ECO:0007669"/>
    <property type="project" value="UniProtKB-SubCell"/>
</dbReference>
<dbReference type="InterPro" id="IPR036458">
    <property type="entry name" value="Na:dicarbo_symporter_sf"/>
</dbReference>
<evidence type="ECO:0000313" key="10">
    <source>
        <dbReference type="EMBL" id="NWE15470.1"/>
    </source>
</evidence>
<evidence type="ECO:0000256" key="9">
    <source>
        <dbReference type="SAM" id="Phobius"/>
    </source>
</evidence>
<dbReference type="Gene3D" id="1.10.3860.10">
    <property type="entry name" value="Sodium:dicarboxylate symporter"/>
    <property type="match status" value="1"/>
</dbReference>
<evidence type="ECO:0000256" key="2">
    <source>
        <dbReference type="ARBA" id="ARBA00022448"/>
    </source>
</evidence>
<keyword evidence="6" id="KW-0769">Symport</keyword>
<evidence type="ECO:0000256" key="5">
    <source>
        <dbReference type="ARBA" id="ARBA00022692"/>
    </source>
</evidence>